<dbReference type="PROSITE" id="PS51725">
    <property type="entry name" value="ABM"/>
    <property type="match status" value="1"/>
</dbReference>
<dbReference type="GO" id="GO:0005829">
    <property type="term" value="C:cytosol"/>
    <property type="evidence" value="ECO:0007669"/>
    <property type="project" value="TreeGrafter"/>
</dbReference>
<evidence type="ECO:0000313" key="3">
    <source>
        <dbReference type="Proteomes" id="UP000751190"/>
    </source>
</evidence>
<dbReference type="SUPFAM" id="SSF54909">
    <property type="entry name" value="Dimeric alpha+beta barrel"/>
    <property type="match status" value="2"/>
</dbReference>
<dbReference type="PANTHER" id="PTHR33336:SF1">
    <property type="entry name" value="(4S)-4-HYDROXY-5-PHOSPHONOOXYPENTANE-2,3-DIONE ISOMERASE"/>
    <property type="match status" value="1"/>
</dbReference>
<evidence type="ECO:0000313" key="2">
    <source>
        <dbReference type="EMBL" id="KAG8467730.1"/>
    </source>
</evidence>
<keyword evidence="3" id="KW-1185">Reference proteome</keyword>
<reference evidence="2" key="1">
    <citation type="submission" date="2021-05" db="EMBL/GenBank/DDBJ databases">
        <title>The genome of the haptophyte Pavlova lutheri (Diacronema luteri, Pavlovales) - a model for lipid biosynthesis in eukaryotic algae.</title>
        <authorList>
            <person name="Hulatt C.J."/>
            <person name="Posewitz M.C."/>
        </authorList>
    </citation>
    <scope>NUCLEOTIDE SEQUENCE</scope>
    <source>
        <strain evidence="2">NIVA-4/92</strain>
    </source>
</reference>
<dbReference type="GO" id="GO:0016491">
    <property type="term" value="F:oxidoreductase activity"/>
    <property type="evidence" value="ECO:0007669"/>
    <property type="project" value="TreeGrafter"/>
</dbReference>
<accession>A0A8J5XTP1</accession>
<feature type="domain" description="ABM" evidence="1">
    <location>
        <begin position="9"/>
        <end position="99"/>
    </location>
</feature>
<dbReference type="EMBL" id="JAGTXO010000005">
    <property type="protein sequence ID" value="KAG8467730.1"/>
    <property type="molecule type" value="Genomic_DNA"/>
</dbReference>
<gene>
    <name evidence="2" type="ORF">KFE25_006782</name>
</gene>
<dbReference type="InterPro" id="IPR007138">
    <property type="entry name" value="ABM_dom"/>
</dbReference>
<name>A0A8J5XTP1_DIALT</name>
<comment type="caution">
    <text evidence="2">The sequence shown here is derived from an EMBL/GenBank/DDBJ whole genome shotgun (WGS) entry which is preliminary data.</text>
</comment>
<dbReference type="AlphaFoldDB" id="A0A8J5XTP1"/>
<dbReference type="Proteomes" id="UP000751190">
    <property type="component" value="Unassembled WGS sequence"/>
</dbReference>
<organism evidence="2 3">
    <name type="scientific">Diacronema lutheri</name>
    <name type="common">Unicellular marine alga</name>
    <name type="synonym">Monochrysis lutheri</name>
    <dbReference type="NCBI Taxonomy" id="2081491"/>
    <lineage>
        <taxon>Eukaryota</taxon>
        <taxon>Haptista</taxon>
        <taxon>Haptophyta</taxon>
        <taxon>Pavlovophyceae</taxon>
        <taxon>Pavlovales</taxon>
        <taxon>Pavlovaceae</taxon>
        <taxon>Diacronema</taxon>
    </lineage>
</organism>
<dbReference type="Gene3D" id="3.30.70.100">
    <property type="match status" value="2"/>
</dbReference>
<evidence type="ECO:0000259" key="1">
    <source>
        <dbReference type="PROSITE" id="PS51725"/>
    </source>
</evidence>
<dbReference type="OMA" id="CVKPERR"/>
<dbReference type="Pfam" id="PF03992">
    <property type="entry name" value="ABM"/>
    <property type="match status" value="2"/>
</dbReference>
<dbReference type="PANTHER" id="PTHR33336">
    <property type="entry name" value="QUINOL MONOOXYGENASE YGIN-RELATED"/>
    <property type="match status" value="1"/>
</dbReference>
<protein>
    <recommendedName>
        <fullName evidence="1">ABM domain-containing protein</fullName>
    </recommendedName>
</protein>
<proteinExistence type="predicted"/>
<dbReference type="InterPro" id="IPR050744">
    <property type="entry name" value="AI-2_Isomerase_LsrG"/>
</dbReference>
<dbReference type="OrthoDB" id="10262246at2759"/>
<sequence>MRATGVALFCLNVQLCVKPERRAEFLACIRNNQRCTRASEPLNLRYIFGEDRDVTGRFHFFESYVGEDGFKHHTATPHFALWEAFASSDPWTAPPKVSFYTEDAPGKAGLAPISESQPLLCLNARICVKPERRADFFSALRADRDGALASEPLAVAHLFGEDTNAPNVFHLFEQYAGGQRGFDEHVSTAHYAAWSAFKRTHPFTAPMDLSFYEADE</sequence>
<dbReference type="InterPro" id="IPR011008">
    <property type="entry name" value="Dimeric_a/b-barrel"/>
</dbReference>